<dbReference type="Gene3D" id="3.30.457.10">
    <property type="entry name" value="Copper amine oxidase-like, N-terminal domain"/>
    <property type="match status" value="2"/>
</dbReference>
<dbReference type="Pfam" id="PF07833">
    <property type="entry name" value="Cu_amine_oxidN1"/>
    <property type="match status" value="1"/>
</dbReference>
<dbReference type="SUPFAM" id="SSF55383">
    <property type="entry name" value="Copper amine oxidase, domain N"/>
    <property type="match status" value="1"/>
</dbReference>
<proteinExistence type="predicted"/>
<sequence length="203" mass="22228">MITIRRLSFLFLAMFLLGFYFGPKVSANFLSPGSAEDPLVTQKWVDQYVAEAFSPIRERIASANLKLEGLGALITKIENRSRPTIILTVGSVKGFVDDLEYTLDAAPFIVSGRILLPLRFVGEAFGVDFAWDHNAKSVAYQSPEGKVILTIGEKTAQLGKNQVALDVSGTIVAGRTFVPLRFIGESLGAKVTWYGEKKQAVLK</sequence>
<dbReference type="InterPro" id="IPR012854">
    <property type="entry name" value="Cu_amine_oxidase-like_N"/>
</dbReference>
<name>A0ABT1Y3G8_9FIRM</name>
<gene>
    <name evidence="2" type="ORF">NVS47_07780</name>
</gene>
<protein>
    <submittedName>
        <fullName evidence="2">Copper amine oxidase N-terminal domain-containing protein</fullName>
    </submittedName>
</protein>
<dbReference type="InterPro" id="IPR036582">
    <property type="entry name" value="Mao_N_sf"/>
</dbReference>
<dbReference type="RefSeq" id="WP_089609307.1">
    <property type="nucleotide sequence ID" value="NZ_CP022121.1"/>
</dbReference>
<dbReference type="Proteomes" id="UP001524944">
    <property type="component" value="Unassembled WGS sequence"/>
</dbReference>
<keyword evidence="3" id="KW-1185">Reference proteome</keyword>
<evidence type="ECO:0000313" key="3">
    <source>
        <dbReference type="Proteomes" id="UP001524944"/>
    </source>
</evidence>
<feature type="domain" description="Copper amine oxidase-like N-terminal" evidence="1">
    <location>
        <begin position="96"/>
        <end position="200"/>
    </location>
</feature>
<organism evidence="2 3">
    <name type="scientific">Dehalobacterium formicoaceticum</name>
    <dbReference type="NCBI Taxonomy" id="51515"/>
    <lineage>
        <taxon>Bacteria</taxon>
        <taxon>Bacillati</taxon>
        <taxon>Bacillota</taxon>
        <taxon>Clostridia</taxon>
        <taxon>Eubacteriales</taxon>
        <taxon>Peptococcaceae</taxon>
        <taxon>Dehalobacterium</taxon>
    </lineage>
</organism>
<evidence type="ECO:0000259" key="1">
    <source>
        <dbReference type="Pfam" id="PF07833"/>
    </source>
</evidence>
<reference evidence="2 3" key="1">
    <citation type="submission" date="2022-08" db="EMBL/GenBank/DDBJ databases">
        <title>Proteogenomics of the novel Dehalobacterium formicoaceticum strain EZ94 highlights a key role of methyltransferases during anaerobic dichloromethane degradation.</title>
        <authorList>
            <person name="Wasmund K."/>
        </authorList>
    </citation>
    <scope>NUCLEOTIDE SEQUENCE [LARGE SCALE GENOMIC DNA]</scope>
    <source>
        <strain evidence="2 3">EZ94</strain>
    </source>
</reference>
<dbReference type="EMBL" id="JANPWE010000003">
    <property type="protein sequence ID" value="MCR6545415.1"/>
    <property type="molecule type" value="Genomic_DNA"/>
</dbReference>
<evidence type="ECO:0000313" key="2">
    <source>
        <dbReference type="EMBL" id="MCR6545415.1"/>
    </source>
</evidence>
<accession>A0ABT1Y3G8</accession>
<comment type="caution">
    <text evidence="2">The sequence shown here is derived from an EMBL/GenBank/DDBJ whole genome shotgun (WGS) entry which is preliminary data.</text>
</comment>